<accession>A0A2C9K7N4</accession>
<keyword evidence="2 3" id="KW-0694">RNA-binding</keyword>
<dbReference type="FunFam" id="3.30.70.330:FF:000069">
    <property type="entry name" value="CUGBP Elav-like family member 5 isoform X1"/>
    <property type="match status" value="1"/>
</dbReference>
<dbReference type="CDD" id="cd12635">
    <property type="entry name" value="RRM2_CELF3_4_5_6"/>
    <property type="match status" value="1"/>
</dbReference>
<proteinExistence type="predicted"/>
<dbReference type="AlphaFoldDB" id="A0A2C9K7N4"/>
<dbReference type="GO" id="GO:0003723">
    <property type="term" value="F:RNA binding"/>
    <property type="evidence" value="ECO:0007669"/>
    <property type="project" value="UniProtKB-UniRule"/>
</dbReference>
<gene>
    <name evidence="5" type="primary">106054743</name>
</gene>
<dbReference type="Proteomes" id="UP000076420">
    <property type="component" value="Unassembled WGS sequence"/>
</dbReference>
<dbReference type="Gene3D" id="3.30.70.330">
    <property type="match status" value="2"/>
</dbReference>
<reference evidence="5" key="1">
    <citation type="submission" date="2020-05" db="UniProtKB">
        <authorList>
            <consortium name="EnsemblMetazoa"/>
        </authorList>
    </citation>
    <scope>IDENTIFICATION</scope>
    <source>
        <strain evidence="5">BB02</strain>
    </source>
</reference>
<dbReference type="SUPFAM" id="SSF54928">
    <property type="entry name" value="RNA-binding domain, RBD"/>
    <property type="match status" value="1"/>
</dbReference>
<evidence type="ECO:0000313" key="5">
    <source>
        <dbReference type="EnsemblMetazoa" id="BGLB016328-PI"/>
    </source>
</evidence>
<dbReference type="PANTHER" id="PTHR24012">
    <property type="entry name" value="RNA BINDING PROTEIN"/>
    <property type="match status" value="1"/>
</dbReference>
<protein>
    <recommendedName>
        <fullName evidence="4">RRM domain-containing protein</fullName>
    </recommendedName>
</protein>
<evidence type="ECO:0000313" key="6">
    <source>
        <dbReference type="Proteomes" id="UP000076420"/>
    </source>
</evidence>
<evidence type="ECO:0000256" key="3">
    <source>
        <dbReference type="PROSITE-ProRule" id="PRU00176"/>
    </source>
</evidence>
<name>A0A2C9K7N4_BIOGL</name>
<dbReference type="VEuPathDB" id="VectorBase:BGLB016328"/>
<dbReference type="EnsemblMetazoa" id="BGLB016328-RI">
    <property type="protein sequence ID" value="BGLB016328-PI"/>
    <property type="gene ID" value="BGLB016328"/>
</dbReference>
<evidence type="ECO:0000256" key="1">
    <source>
        <dbReference type="ARBA" id="ARBA00022737"/>
    </source>
</evidence>
<dbReference type="VEuPathDB" id="VectorBase:BGLAX_033753"/>
<feature type="domain" description="RRM" evidence="4">
    <location>
        <begin position="344"/>
        <end position="422"/>
    </location>
</feature>
<dbReference type="InterPro" id="IPR000504">
    <property type="entry name" value="RRM_dom"/>
</dbReference>
<dbReference type="PROSITE" id="PS50102">
    <property type="entry name" value="RRM"/>
    <property type="match status" value="2"/>
</dbReference>
<evidence type="ECO:0000256" key="2">
    <source>
        <dbReference type="ARBA" id="ARBA00022884"/>
    </source>
</evidence>
<dbReference type="InterPro" id="IPR035979">
    <property type="entry name" value="RBD_domain_sf"/>
</dbReference>
<sequence>MYYDPTYAMLNTARYLPVLTEDELHGKSIEHYSNGHQQLEDRKLFVGMLNKSQTEDDVRQLFHSYGTIEECTILRDQSGNSKGCAFVKFSNHQDAVAAINALHGSQTMSGASSSLVVKFADTEKERQLRRMQQMAGPLGLLNPFALSGYSAAYAPVESPYELARVGSFETLAPQPVYTKQSAALQSQQLMQQQAAIMAAAQTPYLTNPVSMLSTQVQQLTSLPAAPNGLVSTAITPTTATLGSGTPTPTINGAPPSMLSPTAMASFPMPPSNGTAEIYTNGIPHYTGLYLTNGDPLQAYAAIPSYAGIVSFVSAAYPAVYGGFQQLAQPATLVPTAQKEGPEGCNLFIYHLPQEFGDGELAQMFVPFGNVISAKVYVDRATNQSKCFGFVSFDNPTSAQTAIQAMNGFQIGMKRLKVQLKRPKDANRPY</sequence>
<dbReference type="FunFam" id="3.30.70.330:FF:000007">
    <property type="entry name" value="CUGBP Elav-like family member 4 isoform 3"/>
    <property type="match status" value="1"/>
</dbReference>
<dbReference type="InterPro" id="IPR012677">
    <property type="entry name" value="Nucleotide-bd_a/b_plait_sf"/>
</dbReference>
<dbReference type="Pfam" id="PF00076">
    <property type="entry name" value="RRM_1"/>
    <property type="match status" value="2"/>
</dbReference>
<feature type="domain" description="RRM" evidence="4">
    <location>
        <begin position="42"/>
        <end position="122"/>
    </location>
</feature>
<organism evidence="5 6">
    <name type="scientific">Biomphalaria glabrata</name>
    <name type="common">Bloodfluke planorb</name>
    <name type="synonym">Freshwater snail</name>
    <dbReference type="NCBI Taxonomy" id="6526"/>
    <lineage>
        <taxon>Eukaryota</taxon>
        <taxon>Metazoa</taxon>
        <taxon>Spiralia</taxon>
        <taxon>Lophotrochozoa</taxon>
        <taxon>Mollusca</taxon>
        <taxon>Gastropoda</taxon>
        <taxon>Heterobranchia</taxon>
        <taxon>Euthyneura</taxon>
        <taxon>Panpulmonata</taxon>
        <taxon>Hygrophila</taxon>
        <taxon>Lymnaeoidea</taxon>
        <taxon>Planorbidae</taxon>
        <taxon>Biomphalaria</taxon>
    </lineage>
</organism>
<evidence type="ECO:0000259" key="4">
    <source>
        <dbReference type="PROSITE" id="PS50102"/>
    </source>
</evidence>
<dbReference type="CDD" id="cd12639">
    <property type="entry name" value="RRM3_CELF3_4_5_6"/>
    <property type="match status" value="1"/>
</dbReference>
<dbReference type="SMART" id="SM00360">
    <property type="entry name" value="RRM"/>
    <property type="match status" value="2"/>
</dbReference>
<keyword evidence="1" id="KW-0677">Repeat</keyword>